<keyword evidence="1" id="KW-0677">Repeat</keyword>
<dbReference type="CDD" id="cd00201">
    <property type="entry name" value="WW"/>
    <property type="match status" value="2"/>
</dbReference>
<dbReference type="FunFam" id="2.30.42.10:FF:000232">
    <property type="entry name" value="Uncharacterized protein, isoform A"/>
    <property type="match status" value="1"/>
</dbReference>
<evidence type="ECO:0000259" key="3">
    <source>
        <dbReference type="PROSITE" id="PS50020"/>
    </source>
</evidence>
<evidence type="ECO:0000256" key="2">
    <source>
        <dbReference type="SAM" id="MobiDB-lite"/>
    </source>
</evidence>
<dbReference type="Proteomes" id="UP001153709">
    <property type="component" value="Chromosome 10"/>
</dbReference>
<dbReference type="PROSITE" id="PS01159">
    <property type="entry name" value="WW_DOMAIN_1"/>
    <property type="match status" value="1"/>
</dbReference>
<dbReference type="CDD" id="cd06731">
    <property type="entry name" value="PDZ1_MAGI-1_3-like"/>
    <property type="match status" value="1"/>
</dbReference>
<feature type="domain" description="WW" evidence="3">
    <location>
        <begin position="110"/>
        <end position="143"/>
    </location>
</feature>
<dbReference type="Gene3D" id="2.20.70.10">
    <property type="match status" value="2"/>
</dbReference>
<name>A0A9N9X8A3_DIABA</name>
<dbReference type="FunFam" id="2.30.42.10:FF:000144">
    <property type="entry name" value="Membrane associated guanylate kinase, WW and PDZ domain containing 2"/>
    <property type="match status" value="1"/>
</dbReference>
<dbReference type="SMART" id="SM00228">
    <property type="entry name" value="PDZ"/>
    <property type="match status" value="4"/>
</dbReference>
<feature type="domain" description="PDZ" evidence="4">
    <location>
        <begin position="593"/>
        <end position="675"/>
    </location>
</feature>
<dbReference type="CDD" id="cd06732">
    <property type="entry name" value="PDZ2_MAGI-1_3-like"/>
    <property type="match status" value="1"/>
</dbReference>
<dbReference type="GO" id="GO:0005737">
    <property type="term" value="C:cytoplasm"/>
    <property type="evidence" value="ECO:0007669"/>
    <property type="project" value="TreeGrafter"/>
</dbReference>
<dbReference type="InterPro" id="IPR036020">
    <property type="entry name" value="WW_dom_sf"/>
</dbReference>
<proteinExistence type="predicted"/>
<dbReference type="Gene3D" id="2.30.42.10">
    <property type="match status" value="4"/>
</dbReference>
<evidence type="ECO:0000259" key="4">
    <source>
        <dbReference type="PROSITE" id="PS50106"/>
    </source>
</evidence>
<feature type="domain" description="PDZ" evidence="4">
    <location>
        <begin position="174"/>
        <end position="243"/>
    </location>
</feature>
<evidence type="ECO:0000256" key="1">
    <source>
        <dbReference type="ARBA" id="ARBA00022737"/>
    </source>
</evidence>
<dbReference type="EMBL" id="OU898285">
    <property type="protein sequence ID" value="CAG9828732.1"/>
    <property type="molecule type" value="Genomic_DNA"/>
</dbReference>
<reference evidence="5" key="1">
    <citation type="submission" date="2022-01" db="EMBL/GenBank/DDBJ databases">
        <authorList>
            <person name="King R."/>
        </authorList>
    </citation>
    <scope>NUCLEOTIDE SEQUENCE</scope>
</reference>
<dbReference type="PANTHER" id="PTHR10316:SF40">
    <property type="entry name" value="LD27118P"/>
    <property type="match status" value="1"/>
</dbReference>
<dbReference type="CDD" id="cd06734">
    <property type="entry name" value="PDZ4_MAGI-1_3-like"/>
    <property type="match status" value="1"/>
</dbReference>
<dbReference type="InterPro" id="IPR036034">
    <property type="entry name" value="PDZ_sf"/>
</dbReference>
<dbReference type="Pfam" id="PF00397">
    <property type="entry name" value="WW"/>
    <property type="match status" value="2"/>
</dbReference>
<feature type="domain" description="PDZ" evidence="4">
    <location>
        <begin position="715"/>
        <end position="797"/>
    </location>
</feature>
<dbReference type="AlphaFoldDB" id="A0A9N9X8A3"/>
<dbReference type="FunFam" id="2.30.42.10:FF:000005">
    <property type="entry name" value="Membrane associated guanylate kinase, WW and PDZ domain containing 1"/>
    <property type="match status" value="1"/>
</dbReference>
<feature type="domain" description="PDZ" evidence="4">
    <location>
        <begin position="336"/>
        <end position="399"/>
    </location>
</feature>
<dbReference type="CDD" id="cd06733">
    <property type="entry name" value="PDZ3_MAGI-1_3-like"/>
    <property type="match status" value="1"/>
</dbReference>
<evidence type="ECO:0000313" key="6">
    <source>
        <dbReference type="Proteomes" id="UP001153709"/>
    </source>
</evidence>
<feature type="domain" description="WW" evidence="3">
    <location>
        <begin position="63"/>
        <end position="96"/>
    </location>
</feature>
<dbReference type="InterPro" id="IPR001202">
    <property type="entry name" value="WW_dom"/>
</dbReference>
<sequence>MGESNPSSYETFGMSHTKEQNPLSQPLRVETDDTVHPGDTNYFEEEVNNFNQTNNNDNTDSLGPLPPKWEKAYTESGEVYFIDHSTGTSHWLDPRLSKFQKKTLEDCLDDELPYGWEKISDPHYGTYFIDHVNRRTQYENPVIQAKRAASQASARVSRTSFTKDPSELCGQRFKTSLVKSSRGLGFTIVGGDDGIDEFLQIKSVVPKGPAWLDGHLQTGDVIVYVNDTCVLGYTHNQIVRLFQCISVGSTVALEVCRGYPLPFDPNDPNTEVVTTIAVDTHIQPVSNEKCLVDTNYNFVEGEEVSPNDKTILDSSNDIDDLLKGMGNITVGRIDVKVKIVKGHLGFGFTIADSACGQRVKKILDHQRCKNLQEGDILVEINDIPLQNMSHDEVVQVLKNCPYNSEALIYVQRGCSTKTPTIRYKSRKLDIRFNGKDFSSAYRSKTPTADIYSTQTREVLPSRPKTPLVDTRGLSKTSVKDINSNSNNDIFKRDYDNITPDRSRLRLSLIDNHEDDVDLLVENQNKSMGECSAQLDNKFSLYNPIPHRYDCSCAYCSNLRPSIVEPLDTYENAKKFNGNEWWYPSHNVEYLTTAVTLNRQETGFGFRIIGGIEDKSQVAVGHIVPGGAADGDGRIQSGDEIVSVEGYSVIKASHRQVVQLINAAAARGQVSLILRRRMNPQMPINAGYWSPENHSQLPAVNMTLMPASSHLASTYEITVQRTENEGFGFVIISSANKIGSTIGRLIEDSPAERCGRLRIGDYIVAVNHIDIMHLSHGDIVNLIKESGLSVTLTIASNPDL</sequence>
<organism evidence="5 6">
    <name type="scientific">Diabrotica balteata</name>
    <name type="common">Banded cucumber beetle</name>
    <dbReference type="NCBI Taxonomy" id="107213"/>
    <lineage>
        <taxon>Eukaryota</taxon>
        <taxon>Metazoa</taxon>
        <taxon>Ecdysozoa</taxon>
        <taxon>Arthropoda</taxon>
        <taxon>Hexapoda</taxon>
        <taxon>Insecta</taxon>
        <taxon>Pterygota</taxon>
        <taxon>Neoptera</taxon>
        <taxon>Endopterygota</taxon>
        <taxon>Coleoptera</taxon>
        <taxon>Polyphaga</taxon>
        <taxon>Cucujiformia</taxon>
        <taxon>Chrysomeloidea</taxon>
        <taxon>Chrysomelidae</taxon>
        <taxon>Galerucinae</taxon>
        <taxon>Diabroticina</taxon>
        <taxon>Diabroticites</taxon>
        <taxon>Diabrotica</taxon>
    </lineage>
</organism>
<dbReference type="PANTHER" id="PTHR10316">
    <property type="entry name" value="MEMBRANE ASSOCIATED GUANYLATE KINASE-RELATED"/>
    <property type="match status" value="1"/>
</dbReference>
<dbReference type="GO" id="GO:0007165">
    <property type="term" value="P:signal transduction"/>
    <property type="evidence" value="ECO:0007669"/>
    <property type="project" value="TreeGrafter"/>
</dbReference>
<feature type="compositionally biased region" description="Polar residues" evidence="2">
    <location>
        <begin position="1"/>
        <end position="10"/>
    </location>
</feature>
<dbReference type="SUPFAM" id="SSF50156">
    <property type="entry name" value="PDZ domain-like"/>
    <property type="match status" value="4"/>
</dbReference>
<gene>
    <name evidence="5" type="ORF">DIABBA_LOCUS2632</name>
</gene>
<dbReference type="PROSITE" id="PS50106">
    <property type="entry name" value="PDZ"/>
    <property type="match status" value="4"/>
</dbReference>
<accession>A0A9N9X8A3</accession>
<dbReference type="Pfam" id="PF00595">
    <property type="entry name" value="PDZ"/>
    <property type="match status" value="4"/>
</dbReference>
<feature type="region of interest" description="Disordered" evidence="2">
    <location>
        <begin position="1"/>
        <end position="31"/>
    </location>
</feature>
<dbReference type="SUPFAM" id="SSF51045">
    <property type="entry name" value="WW domain"/>
    <property type="match status" value="2"/>
</dbReference>
<keyword evidence="6" id="KW-1185">Reference proteome</keyword>
<evidence type="ECO:0000313" key="5">
    <source>
        <dbReference type="EMBL" id="CAG9828732.1"/>
    </source>
</evidence>
<dbReference type="OrthoDB" id="66881at2759"/>
<dbReference type="FunFam" id="2.20.70.10:FF:000001">
    <property type="entry name" value="Membrane-associated guanylate kinase, WW and PDZ domain-containing protein 1"/>
    <property type="match status" value="1"/>
</dbReference>
<dbReference type="InterPro" id="IPR001478">
    <property type="entry name" value="PDZ"/>
</dbReference>
<dbReference type="PROSITE" id="PS50020">
    <property type="entry name" value="WW_DOMAIN_2"/>
    <property type="match status" value="2"/>
</dbReference>
<dbReference type="SMART" id="SM00456">
    <property type="entry name" value="WW"/>
    <property type="match status" value="2"/>
</dbReference>
<protein>
    <submittedName>
        <fullName evidence="5">Uncharacterized protein</fullName>
    </submittedName>
</protein>